<comment type="cofactor">
    <cofactor evidence="2">
        <name>Mg(2+)</name>
        <dbReference type="ChEBI" id="CHEBI:18420"/>
    </cofactor>
</comment>
<dbReference type="InterPro" id="IPR015797">
    <property type="entry name" value="NUDIX_hydrolase-like_dom_sf"/>
</dbReference>
<feature type="domain" description="Nudix hydrolase" evidence="7">
    <location>
        <begin position="39"/>
        <end position="181"/>
    </location>
</feature>
<dbReference type="PANTHER" id="PTHR12992">
    <property type="entry name" value="NUDIX HYDROLASE"/>
    <property type="match status" value="1"/>
</dbReference>
<proteinExistence type="predicted"/>
<keyword evidence="3" id="KW-0479">Metal-binding</keyword>
<dbReference type="PROSITE" id="PS51462">
    <property type="entry name" value="NUDIX"/>
    <property type="match status" value="1"/>
</dbReference>
<dbReference type="EMBL" id="SNZB01000007">
    <property type="protein sequence ID" value="TDR16787.1"/>
    <property type="molecule type" value="Genomic_DNA"/>
</dbReference>
<keyword evidence="4" id="KW-0378">Hydrolase</keyword>
<reference evidence="8 9" key="1">
    <citation type="submission" date="2019-03" db="EMBL/GenBank/DDBJ databases">
        <title>Genomic Encyclopedia of Type Strains, Phase IV (KMG-IV): sequencing the most valuable type-strain genomes for metagenomic binning, comparative biology and taxonomic classification.</title>
        <authorList>
            <person name="Goeker M."/>
        </authorList>
    </citation>
    <scope>NUCLEOTIDE SEQUENCE [LARGE SCALE GENOMIC DNA]</scope>
    <source>
        <strain evidence="8 9">DSM 25488</strain>
    </source>
</reference>
<keyword evidence="5" id="KW-0460">Magnesium</keyword>
<accession>A0A4R6XHF5</accession>
<dbReference type="RefSeq" id="WP_133566558.1">
    <property type="nucleotide sequence ID" value="NZ_SNZB01000007.1"/>
</dbReference>
<protein>
    <submittedName>
        <fullName evidence="8">8-oxo-dGTP pyrophosphatase MutT (NUDIX family)</fullName>
    </submittedName>
</protein>
<evidence type="ECO:0000259" key="7">
    <source>
        <dbReference type="PROSITE" id="PS51462"/>
    </source>
</evidence>
<organism evidence="8 9">
    <name type="scientific">Marinicella litoralis</name>
    <dbReference type="NCBI Taxonomy" id="644220"/>
    <lineage>
        <taxon>Bacteria</taxon>
        <taxon>Pseudomonadati</taxon>
        <taxon>Pseudomonadota</taxon>
        <taxon>Gammaproteobacteria</taxon>
        <taxon>Lysobacterales</taxon>
        <taxon>Marinicellaceae</taxon>
        <taxon>Marinicella</taxon>
    </lineage>
</organism>
<evidence type="ECO:0000313" key="8">
    <source>
        <dbReference type="EMBL" id="TDR16787.1"/>
    </source>
</evidence>
<dbReference type="SUPFAM" id="SSF55811">
    <property type="entry name" value="Nudix"/>
    <property type="match status" value="1"/>
</dbReference>
<dbReference type="GO" id="GO:0010945">
    <property type="term" value="F:coenzyme A diphosphatase activity"/>
    <property type="evidence" value="ECO:0007669"/>
    <property type="project" value="InterPro"/>
</dbReference>
<evidence type="ECO:0000256" key="1">
    <source>
        <dbReference type="ARBA" id="ARBA00001936"/>
    </source>
</evidence>
<keyword evidence="6" id="KW-0464">Manganese</keyword>
<evidence type="ECO:0000256" key="6">
    <source>
        <dbReference type="ARBA" id="ARBA00023211"/>
    </source>
</evidence>
<dbReference type="Proteomes" id="UP000295724">
    <property type="component" value="Unassembled WGS sequence"/>
</dbReference>
<dbReference type="GO" id="GO:0046872">
    <property type="term" value="F:metal ion binding"/>
    <property type="evidence" value="ECO:0007669"/>
    <property type="project" value="UniProtKB-KW"/>
</dbReference>
<comment type="cofactor">
    <cofactor evidence="1">
        <name>Mn(2+)</name>
        <dbReference type="ChEBI" id="CHEBI:29035"/>
    </cofactor>
</comment>
<dbReference type="InterPro" id="IPR045121">
    <property type="entry name" value="CoAse"/>
</dbReference>
<evidence type="ECO:0000313" key="9">
    <source>
        <dbReference type="Proteomes" id="UP000295724"/>
    </source>
</evidence>
<dbReference type="AlphaFoldDB" id="A0A4R6XHF5"/>
<keyword evidence="9" id="KW-1185">Reference proteome</keyword>
<dbReference type="InterPro" id="IPR000086">
    <property type="entry name" value="NUDIX_hydrolase_dom"/>
</dbReference>
<evidence type="ECO:0000256" key="5">
    <source>
        <dbReference type="ARBA" id="ARBA00022842"/>
    </source>
</evidence>
<sequence length="202" mass="23005">MQNLPFLLSAMENFSQKVKPHLNQSLIDEDLWTGAPGEMERAAAVLFPFYWKQNEPWVLLTQRNADLKHHSGQVSFPGGGYEAHDKNIKQTALRETHEEIGIEAGLVDVWGFLDGIASISGFHVTPFVGEIKDVSQLVIDENEVDRAFGVPFSFFQNRDNRVKNKVKTPFGDRHYYVFDYKGDVIWGLTAQIIVQLVDRINK</sequence>
<comment type="caution">
    <text evidence="8">The sequence shown here is derived from an EMBL/GenBank/DDBJ whole genome shotgun (WGS) entry which is preliminary data.</text>
</comment>
<evidence type="ECO:0000256" key="3">
    <source>
        <dbReference type="ARBA" id="ARBA00022723"/>
    </source>
</evidence>
<evidence type="ECO:0000256" key="2">
    <source>
        <dbReference type="ARBA" id="ARBA00001946"/>
    </source>
</evidence>
<gene>
    <name evidence="8" type="ORF">C8D91_2693</name>
</gene>
<evidence type="ECO:0000256" key="4">
    <source>
        <dbReference type="ARBA" id="ARBA00022801"/>
    </source>
</evidence>
<dbReference type="Pfam" id="PF00293">
    <property type="entry name" value="NUDIX"/>
    <property type="match status" value="1"/>
</dbReference>
<dbReference type="Gene3D" id="3.90.79.10">
    <property type="entry name" value="Nucleoside Triphosphate Pyrophosphohydrolase"/>
    <property type="match status" value="1"/>
</dbReference>
<dbReference type="PANTHER" id="PTHR12992:SF11">
    <property type="entry name" value="MITOCHONDRIAL COENZYME A DIPHOSPHATASE NUDT8"/>
    <property type="match status" value="1"/>
</dbReference>
<dbReference type="CDD" id="cd03426">
    <property type="entry name" value="NUDIX_CoAse_Nudt7"/>
    <property type="match status" value="1"/>
</dbReference>
<name>A0A4R6XHF5_9GAMM</name>